<dbReference type="InterPro" id="IPR051198">
    <property type="entry name" value="BchE-like"/>
</dbReference>
<organism evidence="7">
    <name type="scientific">marine sediment metagenome</name>
    <dbReference type="NCBI Taxonomy" id="412755"/>
    <lineage>
        <taxon>unclassified sequences</taxon>
        <taxon>metagenomes</taxon>
        <taxon>ecological metagenomes</taxon>
    </lineage>
</organism>
<reference evidence="7" key="1">
    <citation type="journal article" date="2015" name="Nature">
        <title>Complex archaea that bridge the gap between prokaryotes and eukaryotes.</title>
        <authorList>
            <person name="Spang A."/>
            <person name="Saw J.H."/>
            <person name="Jorgensen S.L."/>
            <person name="Zaremba-Niedzwiedzka K."/>
            <person name="Martijn J."/>
            <person name="Lind A.E."/>
            <person name="van Eijk R."/>
            <person name="Schleper C."/>
            <person name="Guy L."/>
            <person name="Ettema T.J."/>
        </authorList>
    </citation>
    <scope>NUCLEOTIDE SEQUENCE</scope>
</reference>
<dbReference type="EMBL" id="LAZR01051435">
    <property type="protein sequence ID" value="KKK85169.1"/>
    <property type="molecule type" value="Genomic_DNA"/>
</dbReference>
<dbReference type="PANTHER" id="PTHR43409">
    <property type="entry name" value="ANAEROBIC MAGNESIUM-PROTOPORPHYRIN IX MONOMETHYL ESTER CYCLASE-RELATED"/>
    <property type="match status" value="1"/>
</dbReference>
<protein>
    <recommendedName>
        <fullName evidence="6">Radical SAM core domain-containing protein</fullName>
    </recommendedName>
</protein>
<dbReference type="GO" id="GO:0003824">
    <property type="term" value="F:catalytic activity"/>
    <property type="evidence" value="ECO:0007669"/>
    <property type="project" value="InterPro"/>
</dbReference>
<feature type="domain" description="Radical SAM core" evidence="6">
    <location>
        <begin position="142"/>
        <end position="390"/>
    </location>
</feature>
<dbReference type="GO" id="GO:0051536">
    <property type="term" value="F:iron-sulfur cluster binding"/>
    <property type="evidence" value="ECO:0007669"/>
    <property type="project" value="UniProtKB-KW"/>
</dbReference>
<evidence type="ECO:0000256" key="4">
    <source>
        <dbReference type="ARBA" id="ARBA00023004"/>
    </source>
</evidence>
<dbReference type="SFLD" id="SFLDG01082">
    <property type="entry name" value="B12-binding_domain_containing"/>
    <property type="match status" value="1"/>
</dbReference>
<dbReference type="GO" id="GO:0046872">
    <property type="term" value="F:metal ion binding"/>
    <property type="evidence" value="ECO:0007669"/>
    <property type="project" value="UniProtKB-KW"/>
</dbReference>
<dbReference type="PROSITE" id="PS51918">
    <property type="entry name" value="RADICAL_SAM"/>
    <property type="match status" value="1"/>
</dbReference>
<feature type="non-terminal residue" evidence="7">
    <location>
        <position position="1"/>
    </location>
</feature>
<dbReference type="InterPro" id="IPR007197">
    <property type="entry name" value="rSAM"/>
</dbReference>
<dbReference type="Pfam" id="PF04055">
    <property type="entry name" value="Radical_SAM"/>
    <property type="match status" value="1"/>
</dbReference>
<feature type="non-terminal residue" evidence="7">
    <location>
        <position position="416"/>
    </location>
</feature>
<dbReference type="Gene3D" id="3.80.30.20">
    <property type="entry name" value="tm_1862 like domain"/>
    <property type="match status" value="1"/>
</dbReference>
<name>A0A0F9B3G6_9ZZZZ</name>
<proteinExistence type="predicted"/>
<evidence type="ECO:0000256" key="1">
    <source>
        <dbReference type="ARBA" id="ARBA00001966"/>
    </source>
</evidence>
<evidence type="ECO:0000256" key="2">
    <source>
        <dbReference type="ARBA" id="ARBA00022691"/>
    </source>
</evidence>
<evidence type="ECO:0000256" key="5">
    <source>
        <dbReference type="ARBA" id="ARBA00023014"/>
    </source>
</evidence>
<dbReference type="SUPFAM" id="SSF102114">
    <property type="entry name" value="Radical SAM enzymes"/>
    <property type="match status" value="1"/>
</dbReference>
<dbReference type="InterPro" id="IPR023404">
    <property type="entry name" value="rSAM_horseshoe"/>
</dbReference>
<gene>
    <name evidence="7" type="ORF">LCGC14_2775990</name>
</gene>
<sequence>CKIAPDHRPLVITGGPLCIYHPWKLFSTDPSDPWGADVVITGEEYVSLQLLEVLLSLRSGTEPLRTTFLRAKNSGMLDEIPGLVYPLGAEGQVPEELVDTGIQRLCGDLDEQVYPVYGYQLLEPPSRKATLASQPVPVNRIHRLSPISSIVMTLGCKFRCHYCPIPAYNQRKYRTKSGERIADEIRRLHKEYGLRIFFGTDDNFFDDKKRALDIVETLARAEINGRPLRKRARIATEVTVHDTIRMKDHLGPVRKAGIRALWLGVEDMTGALVKKGQTVDKTIEAFQMLRSRGILPNPMMMHHDNQPLLTPGRPLGLLNQAQMLQKAGATTLQVLMITPSPGSKVFEETFTSGMVFESVGGKYVEPYMVDGNYVIASKAPEPWQKQFNILLAYLFFYNPFRLASKLYHWRKRPPQL</sequence>
<evidence type="ECO:0000256" key="3">
    <source>
        <dbReference type="ARBA" id="ARBA00022723"/>
    </source>
</evidence>
<evidence type="ECO:0000313" key="7">
    <source>
        <dbReference type="EMBL" id="KKK85169.1"/>
    </source>
</evidence>
<keyword evidence="4" id="KW-0408">Iron</keyword>
<comment type="caution">
    <text evidence="7">The sequence shown here is derived from an EMBL/GenBank/DDBJ whole genome shotgun (WGS) entry which is preliminary data.</text>
</comment>
<dbReference type="SMART" id="SM00729">
    <property type="entry name" value="Elp3"/>
    <property type="match status" value="1"/>
</dbReference>
<keyword evidence="5" id="KW-0411">Iron-sulfur</keyword>
<evidence type="ECO:0000259" key="6">
    <source>
        <dbReference type="PROSITE" id="PS51918"/>
    </source>
</evidence>
<dbReference type="CDD" id="cd01335">
    <property type="entry name" value="Radical_SAM"/>
    <property type="match status" value="1"/>
</dbReference>
<keyword evidence="3" id="KW-0479">Metal-binding</keyword>
<dbReference type="SFLD" id="SFLDS00029">
    <property type="entry name" value="Radical_SAM"/>
    <property type="match status" value="1"/>
</dbReference>
<comment type="cofactor">
    <cofactor evidence="1">
        <name>[4Fe-4S] cluster</name>
        <dbReference type="ChEBI" id="CHEBI:49883"/>
    </cofactor>
</comment>
<dbReference type="AlphaFoldDB" id="A0A0F9B3G6"/>
<dbReference type="InterPro" id="IPR006638">
    <property type="entry name" value="Elp3/MiaA/NifB-like_rSAM"/>
</dbReference>
<dbReference type="InterPro" id="IPR058240">
    <property type="entry name" value="rSAM_sf"/>
</dbReference>
<keyword evidence="2" id="KW-0949">S-adenosyl-L-methionine</keyword>
<accession>A0A0F9B3G6</accession>